<feature type="transmembrane region" description="Helical" evidence="2">
    <location>
        <begin position="546"/>
        <end position="564"/>
    </location>
</feature>
<dbReference type="EMBL" id="FZOF01000024">
    <property type="protein sequence ID" value="SNT41336.1"/>
    <property type="molecule type" value="Genomic_DNA"/>
</dbReference>
<evidence type="ECO:0000256" key="3">
    <source>
        <dbReference type="SAM" id="SignalP"/>
    </source>
</evidence>
<keyword evidence="3" id="KW-0732">Signal</keyword>
<dbReference type="RefSeq" id="WP_143681697.1">
    <property type="nucleotide sequence ID" value="NZ_FZOF01000024.1"/>
</dbReference>
<keyword evidence="2" id="KW-0812">Transmembrane</keyword>
<evidence type="ECO:0000313" key="4">
    <source>
        <dbReference type="EMBL" id="SNT41336.1"/>
    </source>
</evidence>
<evidence type="ECO:0000256" key="2">
    <source>
        <dbReference type="SAM" id="Phobius"/>
    </source>
</evidence>
<protein>
    <recommendedName>
        <fullName evidence="6">DUF11 domain-containing protein</fullName>
    </recommendedName>
</protein>
<keyword evidence="2" id="KW-0472">Membrane</keyword>
<dbReference type="AlphaFoldDB" id="A0A239MF84"/>
<feature type="signal peptide" evidence="3">
    <location>
        <begin position="1"/>
        <end position="30"/>
    </location>
</feature>
<feature type="region of interest" description="Disordered" evidence="1">
    <location>
        <begin position="295"/>
        <end position="331"/>
    </location>
</feature>
<keyword evidence="2" id="KW-1133">Transmembrane helix</keyword>
<accession>A0A239MF84</accession>
<dbReference type="Proteomes" id="UP000198280">
    <property type="component" value="Unassembled WGS sequence"/>
</dbReference>
<evidence type="ECO:0000256" key="1">
    <source>
        <dbReference type="SAM" id="MobiDB-lite"/>
    </source>
</evidence>
<proteinExistence type="predicted"/>
<organism evidence="4 5">
    <name type="scientific">Actinacidiphila glaucinigra</name>
    <dbReference type="NCBI Taxonomy" id="235986"/>
    <lineage>
        <taxon>Bacteria</taxon>
        <taxon>Bacillati</taxon>
        <taxon>Actinomycetota</taxon>
        <taxon>Actinomycetes</taxon>
        <taxon>Kitasatosporales</taxon>
        <taxon>Streptomycetaceae</taxon>
        <taxon>Actinacidiphila</taxon>
    </lineage>
</organism>
<dbReference type="OrthoDB" id="4083069at2"/>
<sequence length="572" mass="57150">MRPTRSAVCAAAAVTILAAWFAAAAGPASAAPARELYVSAPVDVGVAASGTAYKTFEVTARAQRLGEVSEPAHEVVVTLDLAGLAGVVDVLLPADLCATSGTTATCALGEVDHIGTAIPVKVRAAPGPLTDDAGTLRYAVTAKDATAHPDNTSATRIRVGTGPDLTVPKRSTVSGVRPGDALELPVVIANTGDRPTRGGVSVLVQTGLTDSSGQDLVVAGDFGNCRYRLEYPQGDPQNGFVCHFGVDIAPGEVWRLARPLRIEVGPRAADGAVGYQADVIGGDLDEKAVRGTPGAGAPLTLVRTSPAPAPKDAAGEGTALRTSAAPEGRDIDYGDNTGGLAVRLAAPGSPSPGHRGADLVAVGDTVRTTVGDRTEAVVGLRNEGDEAASALGTSKTAPATWVAVEIPRGVRVTARDRACRPTTNADWGDYPGGATFGDDPRDVAPVPTGTIYYCHTRHSIGPGAGQTFSFTLVADRAMDAATGLVFAASEYGADLKGQKNNAGVLTVTAQAPSGSGGSASGGSGVVPAGGPGGSLAATGAASVRPLAAGSAAFAALGALLVAAVRRRARTGA</sequence>
<name>A0A239MF84_9ACTN</name>
<evidence type="ECO:0008006" key="6">
    <source>
        <dbReference type="Google" id="ProtNLM"/>
    </source>
</evidence>
<feature type="chain" id="PRO_5012805680" description="DUF11 domain-containing protein" evidence="3">
    <location>
        <begin position="31"/>
        <end position="572"/>
    </location>
</feature>
<keyword evidence="5" id="KW-1185">Reference proteome</keyword>
<evidence type="ECO:0000313" key="5">
    <source>
        <dbReference type="Proteomes" id="UP000198280"/>
    </source>
</evidence>
<reference evidence="4 5" key="1">
    <citation type="submission" date="2017-06" db="EMBL/GenBank/DDBJ databases">
        <authorList>
            <person name="Kim H.J."/>
            <person name="Triplett B.A."/>
        </authorList>
    </citation>
    <scope>NUCLEOTIDE SEQUENCE [LARGE SCALE GENOMIC DNA]</scope>
    <source>
        <strain evidence="4 5">CGMCC 4.1858</strain>
    </source>
</reference>
<gene>
    <name evidence="4" type="ORF">SAMN05216252_12441</name>
</gene>